<dbReference type="EMBL" id="CP017831">
    <property type="protein sequence ID" value="AOZ95562.1"/>
    <property type="molecule type" value="Genomic_DNA"/>
</dbReference>
<keyword evidence="1" id="KW-1133">Transmembrane helix</keyword>
<evidence type="ECO:0000313" key="3">
    <source>
        <dbReference type="Proteomes" id="UP000179284"/>
    </source>
</evidence>
<feature type="transmembrane region" description="Helical" evidence="1">
    <location>
        <begin position="166"/>
        <end position="182"/>
    </location>
</feature>
<dbReference type="OrthoDB" id="2064362at2"/>
<feature type="transmembrane region" description="Helical" evidence="1">
    <location>
        <begin position="464"/>
        <end position="482"/>
    </location>
</feature>
<feature type="transmembrane region" description="Helical" evidence="1">
    <location>
        <begin position="72"/>
        <end position="90"/>
    </location>
</feature>
<protein>
    <submittedName>
        <fullName evidence="2">Uncharacterized protein</fullName>
    </submittedName>
</protein>
<gene>
    <name evidence="2" type="ORF">bhn_I0528</name>
</gene>
<evidence type="ECO:0000256" key="1">
    <source>
        <dbReference type="SAM" id="Phobius"/>
    </source>
</evidence>
<feature type="transmembrane region" description="Helical" evidence="1">
    <location>
        <begin position="438"/>
        <end position="458"/>
    </location>
</feature>
<keyword evidence="1" id="KW-0812">Transmembrane</keyword>
<feature type="transmembrane region" description="Helical" evidence="1">
    <location>
        <begin position="212"/>
        <end position="232"/>
    </location>
</feature>
<dbReference type="RefSeq" id="WP_071175331.1">
    <property type="nucleotide sequence ID" value="NZ_CP017831.1"/>
</dbReference>
<evidence type="ECO:0000313" key="2">
    <source>
        <dbReference type="EMBL" id="AOZ95562.1"/>
    </source>
</evidence>
<organism evidence="2 3">
    <name type="scientific">Butyrivibrio hungatei</name>
    <dbReference type="NCBI Taxonomy" id="185008"/>
    <lineage>
        <taxon>Bacteria</taxon>
        <taxon>Bacillati</taxon>
        <taxon>Bacillota</taxon>
        <taxon>Clostridia</taxon>
        <taxon>Lachnospirales</taxon>
        <taxon>Lachnospiraceae</taxon>
        <taxon>Butyrivibrio</taxon>
    </lineage>
</organism>
<proteinExistence type="predicted"/>
<dbReference type="Proteomes" id="UP000179284">
    <property type="component" value="Chromosome I"/>
</dbReference>
<name>A0A1D9NZ89_9FIRM</name>
<keyword evidence="3" id="KW-1185">Reference proteome</keyword>
<reference evidence="3" key="1">
    <citation type="submission" date="2016-10" db="EMBL/GenBank/DDBJ databases">
        <title>The complete genome sequence of the rumen bacterium Butyrivibrio hungatei MB2003.</title>
        <authorList>
            <person name="Palevich N."/>
            <person name="Kelly W.J."/>
            <person name="Leahy S.C."/>
            <person name="Altermann E."/>
            <person name="Rakonjac J."/>
            <person name="Attwood G.T."/>
        </authorList>
    </citation>
    <scope>NUCLEOTIDE SEQUENCE [LARGE SCALE GENOMIC DNA]</scope>
    <source>
        <strain evidence="3">MB2003</strain>
    </source>
</reference>
<accession>A0A1D9NZ89</accession>
<dbReference type="KEGG" id="bhu:bhn_I0528"/>
<dbReference type="AlphaFoldDB" id="A0A1D9NZ89"/>
<feature type="transmembrane region" description="Helical" evidence="1">
    <location>
        <begin position="12"/>
        <end position="34"/>
    </location>
</feature>
<feature type="transmembrane region" description="Helical" evidence="1">
    <location>
        <begin position="142"/>
        <end position="160"/>
    </location>
</feature>
<sequence length="483" mass="55177">MDKKRFKIISIIIPFVFYIGMAIIDGTVWCVDSASYTSMDFSREPVYPLFLLGIRKFFELFDFAGTMYGQPSYLFCVVIIQSLLWVYTAARLGIYMYDYTLEQRYSRQRATIVGFMGLFSQMAVAILNRFVANRGSMYSECIMTEALAMPLFVLFSIRLFELFRNYSAMNMLAVFLLSVLISSIRKQMLITILIMGAVSLIIHLIVKRTRDPRRLLSIVIMGILAVISIGVIDRSYNYAVRGKFAEHVGNSKGTLCTVLYTAEAEDVHIYDKYEDSQEFPELGSLYTRIYDECVAKELTISYAPSQNFDSTWLEMTSHYAEGYDIIGFDIVIPYCQQYVSEKFPELSGPEFDIKENEVEAVLAKELLLKDIKGIFTGKSPEFLYVLVANVAKALVISVANNRPAILVKVSIFIYLFYLILFSVRLIMKKDEKSRELCLFALIVFMGILINSVVTGSMIFPQPRYMCYGMGLFYLTIGCGILYQ</sequence>
<feature type="transmembrane region" description="Helical" evidence="1">
    <location>
        <begin position="189"/>
        <end position="206"/>
    </location>
</feature>
<feature type="transmembrane region" description="Helical" evidence="1">
    <location>
        <begin position="110"/>
        <end position="130"/>
    </location>
</feature>
<keyword evidence="1" id="KW-0472">Membrane</keyword>
<feature type="transmembrane region" description="Helical" evidence="1">
    <location>
        <begin position="405"/>
        <end position="426"/>
    </location>
</feature>